<dbReference type="EMBL" id="CH964272">
    <property type="protein sequence ID" value="EDW84666.2"/>
    <property type="molecule type" value="Genomic_DNA"/>
</dbReference>
<feature type="region of interest" description="Disordered" evidence="7">
    <location>
        <begin position="568"/>
        <end position="588"/>
    </location>
</feature>
<dbReference type="OrthoDB" id="10028342at2759"/>
<feature type="non-terminal residue" evidence="9">
    <location>
        <position position="1198"/>
    </location>
</feature>
<dbReference type="GO" id="GO:0005634">
    <property type="term" value="C:nucleus"/>
    <property type="evidence" value="ECO:0007669"/>
    <property type="project" value="UniProtKB-SubCell"/>
</dbReference>
<feature type="compositionally biased region" description="Low complexity" evidence="7">
    <location>
        <begin position="300"/>
        <end position="310"/>
    </location>
</feature>
<dbReference type="Pfam" id="PF05225">
    <property type="entry name" value="HTH_psq"/>
    <property type="match status" value="2"/>
</dbReference>
<dbReference type="InterPro" id="IPR007889">
    <property type="entry name" value="HTH_Psq"/>
</dbReference>
<dbReference type="PROSITE" id="PS50960">
    <property type="entry name" value="HTH_PSQ"/>
    <property type="match status" value="1"/>
</dbReference>
<dbReference type="Proteomes" id="UP000007798">
    <property type="component" value="Unassembled WGS sequence"/>
</dbReference>
<feature type="DNA-binding region" description="H-T-H motif" evidence="6">
    <location>
        <begin position="839"/>
        <end position="859"/>
    </location>
</feature>
<feature type="compositionally biased region" description="Low complexity" evidence="7">
    <location>
        <begin position="717"/>
        <end position="741"/>
    </location>
</feature>
<feature type="region of interest" description="Disordered" evidence="7">
    <location>
        <begin position="107"/>
        <end position="134"/>
    </location>
</feature>
<feature type="region of interest" description="Disordered" evidence="7">
    <location>
        <begin position="771"/>
        <end position="818"/>
    </location>
</feature>
<comment type="subcellular location">
    <subcellularLocation>
        <location evidence="1 6">Nucleus</location>
    </subcellularLocation>
</comment>
<dbReference type="PANTHER" id="PTHR21545">
    <property type="entry name" value="TRANSCRIPTION FACTOR MLR1/2"/>
    <property type="match status" value="1"/>
</dbReference>
<sequence length="1198" mass="128061">MHTRRRAGGGLERVAEEFMGRRKWKHYQEQLTRIQLNIAEQQPILIGPEDEQYSSNNSNSSSNNNNNNNGNDNHCKTQNHRLNKPNVLQQHLNKTLQLLTEDFENNYTSQDSSATSPSRTRTPSPPPEPNDWIPSEKCNFCVNGRLLTVNAIGELVAETAPTLAIQHNGNIVHQHDSDSDSSASLHISSSKSYNNSNNNKSGGRNIAAAATAASSAASATNSQELYKLLTQQAVKMTSMDSMAAQLALLADFSLINSLAVNQQHVNSVTPTTSEDISAVAISPTLKDTPSPSVDAPLDLSSKPSPNSSISGDIKSTRALSDCATPLSSARRTYSEEDLNRALQDVLANKLGTRKAASQYHVPRSTLRNKLYKITLDAKRLNARTPPELLRLQQELEFDEPDDSGDDDADGDEHEMERESNASTPHQQHYQDLAQRIAATAQLSKLSVMSEHNGSDMGDDLESRSANISPKLPRGHVSSSGAATAAATAAASGLPMPIDPNVLLHTLMLAAGIGAMPKLDETQTLGDLIKTLVVANNGSIINETLANLMTANHEVGNGNASANTALLLQQQQQHQQQQQQQQQQQHMNAASVFRHRLPKSETPETSSSLDTNETVEDSILKIPSFKISGPASISPSIPSSNIINNNNNNINNNSNCSSNRNGSGSGSPMLAAAVANTNYSGNSLLSPSPTSIQKMMASNIQRQINEQITPDVATSLRNGNAGSNDCSSNNNGGSGISSSGSNYKKPSISVAKIIGGTDTSHFGASPNLLAQHSHHSHLPAHHAAAHAHHQQQQQQQLSAAEAAALAAGKGTRPKRGKYRNYDRDSLVEAVKAVQRGEMSVHRAGSYYGVPHSTLEYKVKERHLMRPRKREPKPQPDLDGLTGRAGASKLSALSQLEKLKAGTNSSSQANSKLSNALKNNSQAAAAAAAVAAAAAAPNGLKLPLFDGGAPLSFQPNMFWTQPNAAANYGLDFNRMASAAAAAANANHHGHGGVPPMKSALEIAENMYDGIIRQTLQNDAKNQGNGHGHGNALLDQLLVKKTPLPFTNNRSNDYASICPPVSTESIKRSASPMGSYADIKRERLSGESGSSSDEELNDHHSHNNNNNNNNSDLAHNKNKSNNGTTNNNNNNNNGNGRSRMTSRDSETDVSSLKSEQSHSSAQKHSHHNNNKMMDLNGQCHSGGHIKCESPPSPSPATAAAA</sequence>
<feature type="domain" description="HTH psq-type" evidence="8">
    <location>
        <begin position="811"/>
        <end position="863"/>
    </location>
</feature>
<evidence type="ECO:0000259" key="8">
    <source>
        <dbReference type="PROSITE" id="PS50960"/>
    </source>
</evidence>
<dbReference type="Gene3D" id="1.10.10.60">
    <property type="entry name" value="Homeodomain-like"/>
    <property type="match status" value="2"/>
</dbReference>
<dbReference type="GO" id="GO:0006357">
    <property type="term" value="P:regulation of transcription by RNA polymerase II"/>
    <property type="evidence" value="ECO:0007669"/>
    <property type="project" value="TreeGrafter"/>
</dbReference>
<evidence type="ECO:0000313" key="9">
    <source>
        <dbReference type="EMBL" id="EDW84666.2"/>
    </source>
</evidence>
<accession>B4NHQ6</accession>
<feature type="region of interest" description="Disordered" evidence="7">
    <location>
        <begin position="1043"/>
        <end position="1198"/>
    </location>
</feature>
<dbReference type="InParanoid" id="B4NHQ6"/>
<reference evidence="9 10" key="1">
    <citation type="journal article" date="2007" name="Nature">
        <title>Evolution of genes and genomes on the Drosophila phylogeny.</title>
        <authorList>
            <consortium name="Drosophila 12 Genomes Consortium"/>
            <person name="Clark A.G."/>
            <person name="Eisen M.B."/>
            <person name="Smith D.R."/>
            <person name="Bergman C.M."/>
            <person name="Oliver B."/>
            <person name="Markow T.A."/>
            <person name="Kaufman T.C."/>
            <person name="Kellis M."/>
            <person name="Gelbart W."/>
            <person name="Iyer V.N."/>
            <person name="Pollard D.A."/>
            <person name="Sackton T.B."/>
            <person name="Larracuente A.M."/>
            <person name="Singh N.D."/>
            <person name="Abad J.P."/>
            <person name="Abt D.N."/>
            <person name="Adryan B."/>
            <person name="Aguade M."/>
            <person name="Akashi H."/>
            <person name="Anderson W.W."/>
            <person name="Aquadro C.F."/>
            <person name="Ardell D.H."/>
            <person name="Arguello R."/>
            <person name="Artieri C.G."/>
            <person name="Barbash D.A."/>
            <person name="Barker D."/>
            <person name="Barsanti P."/>
            <person name="Batterham P."/>
            <person name="Batzoglou S."/>
            <person name="Begun D."/>
            <person name="Bhutkar A."/>
            <person name="Blanco E."/>
            <person name="Bosak S.A."/>
            <person name="Bradley R.K."/>
            <person name="Brand A.D."/>
            <person name="Brent M.R."/>
            <person name="Brooks A.N."/>
            <person name="Brown R.H."/>
            <person name="Butlin R.K."/>
            <person name="Caggese C."/>
            <person name="Calvi B.R."/>
            <person name="Bernardo de Carvalho A."/>
            <person name="Caspi A."/>
            <person name="Castrezana S."/>
            <person name="Celniker S.E."/>
            <person name="Chang J.L."/>
            <person name="Chapple C."/>
            <person name="Chatterji S."/>
            <person name="Chinwalla A."/>
            <person name="Civetta A."/>
            <person name="Clifton S.W."/>
            <person name="Comeron J.M."/>
            <person name="Costello J.C."/>
            <person name="Coyne J.A."/>
            <person name="Daub J."/>
            <person name="David R.G."/>
            <person name="Delcher A.L."/>
            <person name="Delehaunty K."/>
            <person name="Do C.B."/>
            <person name="Ebling H."/>
            <person name="Edwards K."/>
            <person name="Eickbush T."/>
            <person name="Evans J.D."/>
            <person name="Filipski A."/>
            <person name="Findeiss S."/>
            <person name="Freyhult E."/>
            <person name="Fulton L."/>
            <person name="Fulton R."/>
            <person name="Garcia A.C."/>
            <person name="Gardiner A."/>
            <person name="Garfield D.A."/>
            <person name="Garvin B.E."/>
            <person name="Gibson G."/>
            <person name="Gilbert D."/>
            <person name="Gnerre S."/>
            <person name="Godfrey J."/>
            <person name="Good R."/>
            <person name="Gotea V."/>
            <person name="Gravely B."/>
            <person name="Greenberg A.J."/>
            <person name="Griffiths-Jones S."/>
            <person name="Gross S."/>
            <person name="Guigo R."/>
            <person name="Gustafson E.A."/>
            <person name="Haerty W."/>
            <person name="Hahn M.W."/>
            <person name="Halligan D.L."/>
            <person name="Halpern A.L."/>
            <person name="Halter G.M."/>
            <person name="Han M.V."/>
            <person name="Heger A."/>
            <person name="Hillier L."/>
            <person name="Hinrichs A.S."/>
            <person name="Holmes I."/>
            <person name="Hoskins R.A."/>
            <person name="Hubisz M.J."/>
            <person name="Hultmark D."/>
            <person name="Huntley M.A."/>
            <person name="Jaffe D.B."/>
            <person name="Jagadeeshan S."/>
            <person name="Jeck W.R."/>
            <person name="Johnson J."/>
            <person name="Jones C.D."/>
            <person name="Jordan W.C."/>
            <person name="Karpen G.H."/>
            <person name="Kataoka E."/>
            <person name="Keightley P.D."/>
            <person name="Kheradpour P."/>
            <person name="Kirkness E.F."/>
            <person name="Koerich L.B."/>
            <person name="Kristiansen K."/>
            <person name="Kudrna D."/>
            <person name="Kulathinal R.J."/>
            <person name="Kumar S."/>
            <person name="Kwok R."/>
            <person name="Lander E."/>
            <person name="Langley C.H."/>
            <person name="Lapoint R."/>
            <person name="Lazzaro B.P."/>
            <person name="Lee S.J."/>
            <person name="Levesque L."/>
            <person name="Li R."/>
            <person name="Lin C.F."/>
            <person name="Lin M.F."/>
            <person name="Lindblad-Toh K."/>
            <person name="Llopart A."/>
            <person name="Long M."/>
            <person name="Low L."/>
            <person name="Lozovsky E."/>
            <person name="Lu J."/>
            <person name="Luo M."/>
            <person name="Machado C.A."/>
            <person name="Makalowski W."/>
            <person name="Marzo M."/>
            <person name="Matsuda M."/>
            <person name="Matzkin L."/>
            <person name="McAllister B."/>
            <person name="McBride C.S."/>
            <person name="McKernan B."/>
            <person name="McKernan K."/>
            <person name="Mendez-Lago M."/>
            <person name="Minx P."/>
            <person name="Mollenhauer M.U."/>
            <person name="Montooth K."/>
            <person name="Mount S.M."/>
            <person name="Mu X."/>
            <person name="Myers E."/>
            <person name="Negre B."/>
            <person name="Newfeld S."/>
            <person name="Nielsen R."/>
            <person name="Noor M.A."/>
            <person name="O'Grady P."/>
            <person name="Pachter L."/>
            <person name="Papaceit M."/>
            <person name="Parisi M.J."/>
            <person name="Parisi M."/>
            <person name="Parts L."/>
            <person name="Pedersen J.S."/>
            <person name="Pesole G."/>
            <person name="Phillippy A.M."/>
            <person name="Ponting C.P."/>
            <person name="Pop M."/>
            <person name="Porcelli D."/>
            <person name="Powell J.R."/>
            <person name="Prohaska S."/>
            <person name="Pruitt K."/>
            <person name="Puig M."/>
            <person name="Quesneville H."/>
            <person name="Ram K.R."/>
            <person name="Rand D."/>
            <person name="Rasmussen M.D."/>
            <person name="Reed L.K."/>
            <person name="Reenan R."/>
            <person name="Reily A."/>
            <person name="Remington K.A."/>
            <person name="Rieger T.T."/>
            <person name="Ritchie M.G."/>
            <person name="Robin C."/>
            <person name="Rogers Y.H."/>
            <person name="Rohde C."/>
            <person name="Rozas J."/>
            <person name="Rubenfield M.J."/>
            <person name="Ruiz A."/>
            <person name="Russo S."/>
            <person name="Salzberg S.L."/>
            <person name="Sanchez-Gracia A."/>
            <person name="Saranga D.J."/>
            <person name="Sato H."/>
            <person name="Schaeffer S.W."/>
            <person name="Schatz M.C."/>
            <person name="Schlenke T."/>
            <person name="Schwartz R."/>
            <person name="Segarra C."/>
            <person name="Singh R.S."/>
            <person name="Sirot L."/>
            <person name="Sirota M."/>
            <person name="Sisneros N.B."/>
            <person name="Smith C.D."/>
            <person name="Smith T.F."/>
            <person name="Spieth J."/>
            <person name="Stage D.E."/>
            <person name="Stark A."/>
            <person name="Stephan W."/>
            <person name="Strausberg R.L."/>
            <person name="Strempel S."/>
            <person name="Sturgill D."/>
            <person name="Sutton G."/>
            <person name="Sutton G.G."/>
            <person name="Tao W."/>
            <person name="Teichmann S."/>
            <person name="Tobari Y.N."/>
            <person name="Tomimura Y."/>
            <person name="Tsolas J.M."/>
            <person name="Valente V.L."/>
            <person name="Venter E."/>
            <person name="Venter J.C."/>
            <person name="Vicario S."/>
            <person name="Vieira F.G."/>
            <person name="Vilella A.J."/>
            <person name="Villasante A."/>
            <person name="Walenz B."/>
            <person name="Wang J."/>
            <person name="Wasserman M."/>
            <person name="Watts T."/>
            <person name="Wilson D."/>
            <person name="Wilson R.K."/>
            <person name="Wing R.A."/>
            <person name="Wolfner M.F."/>
            <person name="Wong A."/>
            <person name="Wong G.K."/>
            <person name="Wu C.I."/>
            <person name="Wu G."/>
            <person name="Yamamoto D."/>
            <person name="Yang H.P."/>
            <person name="Yang S.P."/>
            <person name="Yorke J.A."/>
            <person name="Yoshida K."/>
            <person name="Zdobnov E."/>
            <person name="Zhang P."/>
            <person name="Zhang Y."/>
            <person name="Zimin A.V."/>
            <person name="Baldwin J."/>
            <person name="Abdouelleil A."/>
            <person name="Abdulkadir J."/>
            <person name="Abebe A."/>
            <person name="Abera B."/>
            <person name="Abreu J."/>
            <person name="Acer S.C."/>
            <person name="Aftuck L."/>
            <person name="Alexander A."/>
            <person name="An P."/>
            <person name="Anderson E."/>
            <person name="Anderson S."/>
            <person name="Arachi H."/>
            <person name="Azer M."/>
            <person name="Bachantsang P."/>
            <person name="Barry A."/>
            <person name="Bayul T."/>
            <person name="Berlin A."/>
            <person name="Bessette D."/>
            <person name="Bloom T."/>
            <person name="Blye J."/>
            <person name="Boguslavskiy L."/>
            <person name="Bonnet C."/>
            <person name="Boukhgalter B."/>
            <person name="Bourzgui I."/>
            <person name="Brown A."/>
            <person name="Cahill P."/>
            <person name="Channer S."/>
            <person name="Cheshatsang Y."/>
            <person name="Chuda L."/>
            <person name="Citroen M."/>
            <person name="Collymore A."/>
            <person name="Cooke P."/>
            <person name="Costello M."/>
            <person name="D'Aco K."/>
            <person name="Daza R."/>
            <person name="De Haan G."/>
            <person name="DeGray S."/>
            <person name="DeMaso C."/>
            <person name="Dhargay N."/>
            <person name="Dooley K."/>
            <person name="Dooley E."/>
            <person name="Doricent M."/>
            <person name="Dorje P."/>
            <person name="Dorjee K."/>
            <person name="Dupes A."/>
            <person name="Elong R."/>
            <person name="Falk J."/>
            <person name="Farina A."/>
            <person name="Faro S."/>
            <person name="Ferguson D."/>
            <person name="Fisher S."/>
            <person name="Foley C.D."/>
            <person name="Franke A."/>
            <person name="Friedrich D."/>
            <person name="Gadbois L."/>
            <person name="Gearin G."/>
            <person name="Gearin C.R."/>
            <person name="Giannoukos G."/>
            <person name="Goode T."/>
            <person name="Graham J."/>
            <person name="Grandbois E."/>
            <person name="Grewal S."/>
            <person name="Gyaltsen K."/>
            <person name="Hafez N."/>
            <person name="Hagos B."/>
            <person name="Hall J."/>
            <person name="Henson C."/>
            <person name="Hollinger A."/>
            <person name="Honan T."/>
            <person name="Huard M.D."/>
            <person name="Hughes L."/>
            <person name="Hurhula B."/>
            <person name="Husby M.E."/>
            <person name="Kamat A."/>
            <person name="Kanga B."/>
            <person name="Kashin S."/>
            <person name="Khazanovich D."/>
            <person name="Kisner P."/>
            <person name="Lance K."/>
            <person name="Lara M."/>
            <person name="Lee W."/>
            <person name="Lennon N."/>
            <person name="Letendre F."/>
            <person name="LeVine R."/>
            <person name="Lipovsky A."/>
            <person name="Liu X."/>
            <person name="Liu J."/>
            <person name="Liu S."/>
            <person name="Lokyitsang T."/>
            <person name="Lokyitsang Y."/>
            <person name="Lubonja R."/>
            <person name="Lui A."/>
            <person name="MacDonald P."/>
            <person name="Magnisalis V."/>
            <person name="Maru K."/>
            <person name="Matthews C."/>
            <person name="McCusker W."/>
            <person name="McDonough S."/>
            <person name="Mehta T."/>
            <person name="Meldrim J."/>
            <person name="Meneus L."/>
            <person name="Mihai O."/>
            <person name="Mihalev A."/>
            <person name="Mihova T."/>
            <person name="Mittelman R."/>
            <person name="Mlenga V."/>
            <person name="Montmayeur A."/>
            <person name="Mulrain L."/>
            <person name="Navidi A."/>
            <person name="Naylor J."/>
            <person name="Negash T."/>
            <person name="Nguyen T."/>
            <person name="Nguyen N."/>
            <person name="Nicol R."/>
            <person name="Norbu C."/>
            <person name="Norbu N."/>
            <person name="Novod N."/>
            <person name="O'Neill B."/>
            <person name="Osman S."/>
            <person name="Markiewicz E."/>
            <person name="Oyono O.L."/>
            <person name="Patti C."/>
            <person name="Phunkhang P."/>
            <person name="Pierre F."/>
            <person name="Priest M."/>
            <person name="Raghuraman S."/>
            <person name="Rege F."/>
            <person name="Reyes R."/>
            <person name="Rise C."/>
            <person name="Rogov P."/>
            <person name="Ross K."/>
            <person name="Ryan E."/>
            <person name="Settipalli S."/>
            <person name="Shea T."/>
            <person name="Sherpa N."/>
            <person name="Shi L."/>
            <person name="Shih D."/>
            <person name="Sparrow T."/>
            <person name="Spaulding J."/>
            <person name="Stalker J."/>
            <person name="Stange-Thomann N."/>
            <person name="Stavropoulos S."/>
            <person name="Stone C."/>
            <person name="Strader C."/>
            <person name="Tesfaye S."/>
            <person name="Thomson T."/>
            <person name="Thoulutsang Y."/>
            <person name="Thoulutsang D."/>
            <person name="Topham K."/>
            <person name="Topping I."/>
            <person name="Tsamla T."/>
            <person name="Vassiliev H."/>
            <person name="Vo A."/>
            <person name="Wangchuk T."/>
            <person name="Wangdi T."/>
            <person name="Weiand M."/>
            <person name="Wilkinson J."/>
            <person name="Wilson A."/>
            <person name="Yadav S."/>
            <person name="Young G."/>
            <person name="Yu Q."/>
            <person name="Zembek L."/>
            <person name="Zhong D."/>
            <person name="Zimmer A."/>
            <person name="Zwirko Z."/>
            <person name="Jaffe D.B."/>
            <person name="Alvarez P."/>
            <person name="Brockman W."/>
            <person name="Butler J."/>
            <person name="Chin C."/>
            <person name="Gnerre S."/>
            <person name="Grabherr M."/>
            <person name="Kleber M."/>
            <person name="Mauceli E."/>
            <person name="MacCallum I."/>
        </authorList>
    </citation>
    <scope>NUCLEOTIDE SEQUENCE [LARGE SCALE GENOMIC DNA]</scope>
    <source>
        <strain evidence="10">Tucson 14030-0811.24</strain>
    </source>
</reference>
<evidence type="ECO:0000313" key="10">
    <source>
        <dbReference type="Proteomes" id="UP000007798"/>
    </source>
</evidence>
<dbReference type="FunFam" id="1.10.10.60:FF:000019">
    <property type="entry name" value="Ligand-dependent corepressor isoform 1"/>
    <property type="match status" value="1"/>
</dbReference>
<evidence type="ECO:0000256" key="6">
    <source>
        <dbReference type="PROSITE-ProRule" id="PRU00320"/>
    </source>
</evidence>
<feature type="compositionally biased region" description="Low complexity" evidence="7">
    <location>
        <begin position="568"/>
        <end position="585"/>
    </location>
</feature>
<keyword evidence="4" id="KW-0804">Transcription</keyword>
<evidence type="ECO:0000256" key="4">
    <source>
        <dbReference type="ARBA" id="ARBA00023163"/>
    </source>
</evidence>
<evidence type="ECO:0000256" key="1">
    <source>
        <dbReference type="ARBA" id="ARBA00004123"/>
    </source>
</evidence>
<feature type="compositionally biased region" description="Low complexity" evidence="7">
    <location>
        <begin position="1100"/>
        <end position="1136"/>
    </location>
</feature>
<name>B4NHQ6_DROWI</name>
<feature type="compositionally biased region" description="Low complexity" evidence="7">
    <location>
        <begin position="112"/>
        <end position="122"/>
    </location>
</feature>
<dbReference type="eggNOG" id="KOG4565">
    <property type="taxonomic scope" value="Eukaryota"/>
</dbReference>
<dbReference type="FunCoup" id="B4NHQ6">
    <property type="interactions" value="65"/>
</dbReference>
<dbReference type="HOGENOM" id="CLU_268355_0_0_1"/>
<dbReference type="GO" id="GO:0003677">
    <property type="term" value="F:DNA binding"/>
    <property type="evidence" value="ECO:0007669"/>
    <property type="project" value="UniProtKB-UniRule"/>
</dbReference>
<keyword evidence="10" id="KW-1185">Reference proteome</keyword>
<feature type="region of interest" description="Disordered" evidence="7">
    <location>
        <begin position="859"/>
        <end position="882"/>
    </location>
</feature>
<evidence type="ECO:0000256" key="3">
    <source>
        <dbReference type="ARBA" id="ARBA00023125"/>
    </source>
</evidence>
<keyword evidence="2" id="KW-0805">Transcription regulation</keyword>
<feature type="region of interest" description="Disordered" evidence="7">
    <location>
        <begin position="393"/>
        <end position="427"/>
    </location>
</feature>
<dbReference type="SUPFAM" id="SSF46689">
    <property type="entry name" value="Homeodomain-like"/>
    <property type="match status" value="2"/>
</dbReference>
<feature type="compositionally biased region" description="Low complexity" evidence="7">
    <location>
        <begin position="54"/>
        <end position="72"/>
    </location>
</feature>
<dbReference type="GO" id="GO:0071456">
    <property type="term" value="P:cellular response to hypoxia"/>
    <property type="evidence" value="ECO:0007669"/>
    <property type="project" value="EnsemblMetazoa"/>
</dbReference>
<keyword evidence="5 6" id="KW-0539">Nucleus</keyword>
<protein>
    <recommendedName>
        <fullName evidence="8">HTH psq-type domain-containing protein</fullName>
    </recommendedName>
</protein>
<organism evidence="9 10">
    <name type="scientific">Drosophila willistoni</name>
    <name type="common">Fruit fly</name>
    <dbReference type="NCBI Taxonomy" id="7260"/>
    <lineage>
        <taxon>Eukaryota</taxon>
        <taxon>Metazoa</taxon>
        <taxon>Ecdysozoa</taxon>
        <taxon>Arthropoda</taxon>
        <taxon>Hexapoda</taxon>
        <taxon>Insecta</taxon>
        <taxon>Pterygota</taxon>
        <taxon>Neoptera</taxon>
        <taxon>Endopterygota</taxon>
        <taxon>Diptera</taxon>
        <taxon>Brachycera</taxon>
        <taxon>Muscomorpha</taxon>
        <taxon>Ephydroidea</taxon>
        <taxon>Drosophilidae</taxon>
        <taxon>Drosophila</taxon>
        <taxon>Sophophora</taxon>
    </lineage>
</organism>
<feature type="region of interest" description="Disordered" evidence="7">
    <location>
        <begin position="49"/>
        <end position="79"/>
    </location>
</feature>
<dbReference type="PANTHER" id="PTHR21545:SF13">
    <property type="entry name" value="ECDYSONE-INDUCED PROTEIN 93F, ISOFORM C"/>
    <property type="match status" value="1"/>
</dbReference>
<dbReference type="InterPro" id="IPR009057">
    <property type="entry name" value="Homeodomain-like_sf"/>
</dbReference>
<evidence type="ECO:0000256" key="7">
    <source>
        <dbReference type="SAM" id="MobiDB-lite"/>
    </source>
</evidence>
<dbReference type="AlphaFoldDB" id="B4NHQ6"/>
<gene>
    <name evidence="9" type="primary">Dwil\GK14236</name>
    <name evidence="9" type="ORF">Dwil_GK14236</name>
</gene>
<dbReference type="STRING" id="7260.B4NHQ6"/>
<evidence type="ECO:0000256" key="2">
    <source>
        <dbReference type="ARBA" id="ARBA00023015"/>
    </source>
</evidence>
<feature type="compositionally biased region" description="Low complexity" evidence="7">
    <location>
        <begin position="789"/>
        <end position="806"/>
    </location>
</feature>
<feature type="compositionally biased region" description="Low complexity" evidence="7">
    <location>
        <begin position="180"/>
        <end position="199"/>
    </location>
</feature>
<keyword evidence="3 6" id="KW-0238">DNA-binding</keyword>
<evidence type="ECO:0000256" key="5">
    <source>
        <dbReference type="ARBA" id="ARBA00023242"/>
    </source>
</evidence>
<feature type="compositionally biased region" description="Basic residues" evidence="7">
    <location>
        <begin position="771"/>
        <end position="788"/>
    </location>
</feature>
<proteinExistence type="predicted"/>
<feature type="region of interest" description="Disordered" evidence="7">
    <location>
        <begin position="283"/>
        <end position="313"/>
    </location>
</feature>
<feature type="region of interest" description="Disordered" evidence="7">
    <location>
        <begin position="173"/>
        <end position="199"/>
    </location>
</feature>
<feature type="region of interest" description="Disordered" evidence="7">
    <location>
        <begin position="713"/>
        <end position="741"/>
    </location>
</feature>
<feature type="region of interest" description="Disordered" evidence="7">
    <location>
        <begin position="448"/>
        <end position="479"/>
    </location>
</feature>
<feature type="compositionally biased region" description="Acidic residues" evidence="7">
    <location>
        <begin position="395"/>
        <end position="413"/>
    </location>
</feature>